<dbReference type="GO" id="GO:0005886">
    <property type="term" value="C:plasma membrane"/>
    <property type="evidence" value="ECO:0007669"/>
    <property type="project" value="UniProtKB-SubCell"/>
</dbReference>
<dbReference type="GO" id="GO:0016887">
    <property type="term" value="F:ATP hydrolysis activity"/>
    <property type="evidence" value="ECO:0007669"/>
    <property type="project" value="InterPro"/>
</dbReference>
<dbReference type="FunFam" id="3.40.50.300:FF:000016">
    <property type="entry name" value="Oligopeptide ABC transporter ATP-binding component"/>
    <property type="match status" value="1"/>
</dbReference>
<dbReference type="InterPro" id="IPR027417">
    <property type="entry name" value="P-loop_NTPase"/>
</dbReference>
<dbReference type="PANTHER" id="PTHR43776">
    <property type="entry name" value="TRANSPORT ATP-BINDING PROTEIN"/>
    <property type="match status" value="1"/>
</dbReference>
<sequence length="325" mass="35097">MTLGPPLVEIDGVVRDYVLPRPGLFAPHPIYRAVHGVSLSIEAGRSLGLIGESGCGKSTLARIVLALDRPTSGTVRLAGEDLFAAPPARLRTLRKRMQIVFQDPYGSLDPRRKVGWIVAEPLSVLAPELDRQGRRRAVADALDAVGLSAEQADRYPHEFSGGQRQRIAIARALVTGPDLIVADEPVSALDVSIQAQILNLMMDLRETRGVTFLFISHDLTVVNHVTDAVAVMYLGRVVEQGPTAAVFGAPAHPYTALLLSAVPRPDPAFRRRPRVVPVEPPPAPREGACPFAPRCARADDRCRSEEPALAVHGEGRKVACFHPSV</sequence>
<dbReference type="PANTHER" id="PTHR43776:SF7">
    <property type="entry name" value="D,D-DIPEPTIDE TRANSPORT ATP-BINDING PROTEIN DDPF-RELATED"/>
    <property type="match status" value="1"/>
</dbReference>
<dbReference type="GO" id="GO:0015833">
    <property type="term" value="P:peptide transport"/>
    <property type="evidence" value="ECO:0007669"/>
    <property type="project" value="InterPro"/>
</dbReference>
<dbReference type="RefSeq" id="WP_132807721.1">
    <property type="nucleotide sequence ID" value="NZ_SMAK01000013.1"/>
</dbReference>
<accession>A0A4R3LXU4</accession>
<dbReference type="Proteomes" id="UP000295678">
    <property type="component" value="Unassembled WGS sequence"/>
</dbReference>
<dbReference type="PROSITE" id="PS50893">
    <property type="entry name" value="ABC_TRANSPORTER_2"/>
    <property type="match status" value="1"/>
</dbReference>
<dbReference type="SMART" id="SM00382">
    <property type="entry name" value="AAA"/>
    <property type="match status" value="1"/>
</dbReference>
<gene>
    <name evidence="7" type="ORF">EDC22_11364</name>
</gene>
<dbReference type="InterPro" id="IPR050319">
    <property type="entry name" value="ABC_transp_ATP-bind"/>
</dbReference>
<keyword evidence="5 7" id="KW-0067">ATP-binding</keyword>
<evidence type="ECO:0000256" key="2">
    <source>
        <dbReference type="ARBA" id="ARBA00005417"/>
    </source>
</evidence>
<protein>
    <submittedName>
        <fullName evidence="7">Peptide/nickel transport system ATP-binding protein</fullName>
    </submittedName>
</protein>
<dbReference type="InterPro" id="IPR003593">
    <property type="entry name" value="AAA+_ATPase"/>
</dbReference>
<organism evidence="7 8">
    <name type="scientific">Tepidamorphus gemmatus</name>
    <dbReference type="NCBI Taxonomy" id="747076"/>
    <lineage>
        <taxon>Bacteria</taxon>
        <taxon>Pseudomonadati</taxon>
        <taxon>Pseudomonadota</taxon>
        <taxon>Alphaproteobacteria</taxon>
        <taxon>Hyphomicrobiales</taxon>
        <taxon>Tepidamorphaceae</taxon>
        <taxon>Tepidamorphus</taxon>
    </lineage>
</organism>
<dbReference type="AlphaFoldDB" id="A0A4R3LXU4"/>
<dbReference type="GO" id="GO:0055085">
    <property type="term" value="P:transmembrane transport"/>
    <property type="evidence" value="ECO:0007669"/>
    <property type="project" value="UniProtKB-ARBA"/>
</dbReference>
<feature type="domain" description="ABC transporter" evidence="6">
    <location>
        <begin position="8"/>
        <end position="259"/>
    </location>
</feature>
<dbReference type="Gene3D" id="3.40.50.300">
    <property type="entry name" value="P-loop containing nucleotide triphosphate hydrolases"/>
    <property type="match status" value="1"/>
</dbReference>
<dbReference type="InterPro" id="IPR013563">
    <property type="entry name" value="Oligopep_ABC_C"/>
</dbReference>
<keyword evidence="4" id="KW-0547">Nucleotide-binding</keyword>
<dbReference type="InterPro" id="IPR017871">
    <property type="entry name" value="ABC_transporter-like_CS"/>
</dbReference>
<evidence type="ECO:0000256" key="4">
    <source>
        <dbReference type="ARBA" id="ARBA00022741"/>
    </source>
</evidence>
<keyword evidence="8" id="KW-1185">Reference proteome</keyword>
<dbReference type="PROSITE" id="PS00211">
    <property type="entry name" value="ABC_TRANSPORTER_1"/>
    <property type="match status" value="1"/>
</dbReference>
<comment type="similarity">
    <text evidence="2">Belongs to the ABC transporter superfamily.</text>
</comment>
<dbReference type="GO" id="GO:0005524">
    <property type="term" value="F:ATP binding"/>
    <property type="evidence" value="ECO:0007669"/>
    <property type="project" value="UniProtKB-KW"/>
</dbReference>
<dbReference type="Pfam" id="PF08352">
    <property type="entry name" value="oligo_HPY"/>
    <property type="match status" value="1"/>
</dbReference>
<dbReference type="EMBL" id="SMAK01000013">
    <property type="protein sequence ID" value="TCT05442.1"/>
    <property type="molecule type" value="Genomic_DNA"/>
</dbReference>
<proteinExistence type="inferred from homology"/>
<dbReference type="NCBIfam" id="TIGR01727">
    <property type="entry name" value="oligo_HPY"/>
    <property type="match status" value="1"/>
</dbReference>
<dbReference type="SUPFAM" id="SSF52540">
    <property type="entry name" value="P-loop containing nucleoside triphosphate hydrolases"/>
    <property type="match status" value="1"/>
</dbReference>
<dbReference type="CDD" id="cd03257">
    <property type="entry name" value="ABC_NikE_OppD_transporters"/>
    <property type="match status" value="1"/>
</dbReference>
<evidence type="ECO:0000256" key="3">
    <source>
        <dbReference type="ARBA" id="ARBA00022448"/>
    </source>
</evidence>
<evidence type="ECO:0000313" key="7">
    <source>
        <dbReference type="EMBL" id="TCT05442.1"/>
    </source>
</evidence>
<dbReference type="Pfam" id="PF00005">
    <property type="entry name" value="ABC_tran"/>
    <property type="match status" value="1"/>
</dbReference>
<evidence type="ECO:0000313" key="8">
    <source>
        <dbReference type="Proteomes" id="UP000295678"/>
    </source>
</evidence>
<keyword evidence="3" id="KW-0813">Transport</keyword>
<dbReference type="InterPro" id="IPR003439">
    <property type="entry name" value="ABC_transporter-like_ATP-bd"/>
</dbReference>
<name>A0A4R3LXU4_9HYPH</name>
<evidence type="ECO:0000256" key="1">
    <source>
        <dbReference type="ARBA" id="ARBA00004417"/>
    </source>
</evidence>
<comment type="subcellular location">
    <subcellularLocation>
        <location evidence="1">Cell inner membrane</location>
        <topology evidence="1">Peripheral membrane protein</topology>
    </subcellularLocation>
</comment>
<evidence type="ECO:0000259" key="6">
    <source>
        <dbReference type="PROSITE" id="PS50893"/>
    </source>
</evidence>
<dbReference type="OrthoDB" id="9815712at2"/>
<evidence type="ECO:0000256" key="5">
    <source>
        <dbReference type="ARBA" id="ARBA00022840"/>
    </source>
</evidence>
<comment type="caution">
    <text evidence="7">The sequence shown here is derived from an EMBL/GenBank/DDBJ whole genome shotgun (WGS) entry which is preliminary data.</text>
</comment>
<reference evidence="7 8" key="1">
    <citation type="submission" date="2019-03" db="EMBL/GenBank/DDBJ databases">
        <title>Genomic Encyclopedia of Type Strains, Phase IV (KMG-IV): sequencing the most valuable type-strain genomes for metagenomic binning, comparative biology and taxonomic classification.</title>
        <authorList>
            <person name="Goeker M."/>
        </authorList>
    </citation>
    <scope>NUCLEOTIDE SEQUENCE [LARGE SCALE GENOMIC DNA]</scope>
    <source>
        <strain evidence="7 8">DSM 19345</strain>
    </source>
</reference>